<accession>A0A4Z0FUL7</accession>
<dbReference type="Proteomes" id="UP000297948">
    <property type="component" value="Unassembled WGS sequence"/>
</dbReference>
<gene>
    <name evidence="2" type="ORF">E4099_30740</name>
</gene>
<dbReference type="OrthoDB" id="517402at2"/>
<sequence>MTSLPPGDQITATQLNRAFPGCIRAAREGRPQYVTRNGRPTVAIISAPQYAESVLDHGPLPGGERRLTLTEAKHGMGQAIQDVREYGCAIILTKRGAPAVALVPVERVAD</sequence>
<comment type="caution">
    <text evidence="2">The sequence shown here is derived from an EMBL/GenBank/DDBJ whole genome shotgun (WGS) entry which is preliminary data.</text>
</comment>
<name>A0A4Z0FUL7_9ACTN</name>
<dbReference type="Gene3D" id="3.40.1620.10">
    <property type="entry name" value="YefM-like domain"/>
    <property type="match status" value="1"/>
</dbReference>
<dbReference type="InterPro" id="IPR036165">
    <property type="entry name" value="YefM-like_sf"/>
</dbReference>
<comment type="similarity">
    <text evidence="1">Belongs to the phD/YefM antitoxin family.</text>
</comment>
<evidence type="ECO:0000256" key="1">
    <source>
        <dbReference type="ARBA" id="ARBA00009981"/>
    </source>
</evidence>
<evidence type="ECO:0000313" key="3">
    <source>
        <dbReference type="Proteomes" id="UP000297948"/>
    </source>
</evidence>
<dbReference type="EMBL" id="SRID01000551">
    <property type="protein sequence ID" value="TGA85754.1"/>
    <property type="molecule type" value="Genomic_DNA"/>
</dbReference>
<keyword evidence="3" id="KW-1185">Reference proteome</keyword>
<protein>
    <submittedName>
        <fullName evidence="2">Type II toxin-antitoxin system prevent-host-death family antitoxin</fullName>
    </submittedName>
</protein>
<reference evidence="2 3" key="1">
    <citation type="submission" date="2019-03" db="EMBL/GenBank/DDBJ databases">
        <authorList>
            <person name="Gonzalez-Pimentel J.L."/>
        </authorList>
    </citation>
    <scope>NUCLEOTIDE SEQUENCE [LARGE SCALE GENOMIC DNA]</scope>
    <source>
        <strain evidence="2 3">JCM 31289</strain>
    </source>
</reference>
<proteinExistence type="inferred from homology"/>
<dbReference type="SUPFAM" id="SSF143120">
    <property type="entry name" value="YefM-like"/>
    <property type="match status" value="2"/>
</dbReference>
<dbReference type="AlphaFoldDB" id="A0A4Z0FUL7"/>
<evidence type="ECO:0000313" key="2">
    <source>
        <dbReference type="EMBL" id="TGA85754.1"/>
    </source>
</evidence>
<dbReference type="NCBIfam" id="TIGR01552">
    <property type="entry name" value="phd_fam"/>
    <property type="match status" value="2"/>
</dbReference>
<organism evidence="2 3">
    <name type="scientific">Streptomyces palmae</name>
    <dbReference type="NCBI Taxonomy" id="1701085"/>
    <lineage>
        <taxon>Bacteria</taxon>
        <taxon>Bacillati</taxon>
        <taxon>Actinomycetota</taxon>
        <taxon>Actinomycetes</taxon>
        <taxon>Kitasatosporales</taxon>
        <taxon>Streptomycetaceae</taxon>
        <taxon>Streptomyces</taxon>
    </lineage>
</organism>
<dbReference type="RefSeq" id="WP_135342381.1">
    <property type="nucleotide sequence ID" value="NZ_JBHLTX010000058.1"/>
</dbReference>